<evidence type="ECO:0000256" key="8">
    <source>
        <dbReference type="ARBA" id="ARBA00022989"/>
    </source>
</evidence>
<dbReference type="InterPro" id="IPR051045">
    <property type="entry name" value="TonB-dependent_transducer"/>
</dbReference>
<comment type="subcellular location">
    <subcellularLocation>
        <location evidence="1">Cell inner membrane</location>
        <topology evidence="1">Single-pass membrane protein</topology>
        <orientation evidence="1">Periplasmic side</orientation>
    </subcellularLocation>
</comment>
<evidence type="ECO:0000256" key="3">
    <source>
        <dbReference type="ARBA" id="ARBA00022448"/>
    </source>
</evidence>
<dbReference type="NCBIfam" id="TIGR01352">
    <property type="entry name" value="tonB_Cterm"/>
    <property type="match status" value="1"/>
</dbReference>
<dbReference type="PROSITE" id="PS52015">
    <property type="entry name" value="TONB_CTD"/>
    <property type="match status" value="1"/>
</dbReference>
<reference evidence="12 13" key="1">
    <citation type="submission" date="2013-11" db="EMBL/GenBank/DDBJ databases">
        <title>Single cell genomics of uncultured Tannerella BU063 (oral taxon 286).</title>
        <authorList>
            <person name="Beall C.J."/>
            <person name="Campbell A.G."/>
            <person name="Griffen A.L."/>
            <person name="Podar M."/>
            <person name="Leys E.J."/>
        </authorList>
    </citation>
    <scope>NUCLEOTIDE SEQUENCE [LARGE SCALE GENOMIC DNA]</scope>
    <source>
        <strain evidence="12">Cell 2</strain>
    </source>
</reference>
<protein>
    <submittedName>
        <fullName evidence="12">Cell envelope biogenesis protein TonB</fullName>
    </submittedName>
</protein>
<dbReference type="PATRIC" id="fig|1411148.3.peg.1985"/>
<dbReference type="InterPro" id="IPR006260">
    <property type="entry name" value="TonB/TolA_C"/>
</dbReference>
<dbReference type="GO" id="GO:0015031">
    <property type="term" value="P:protein transport"/>
    <property type="evidence" value="ECO:0007669"/>
    <property type="project" value="UniProtKB-KW"/>
</dbReference>
<evidence type="ECO:0000313" key="12">
    <source>
        <dbReference type="EMBL" id="ETK01026.1"/>
    </source>
</evidence>
<evidence type="ECO:0000256" key="6">
    <source>
        <dbReference type="ARBA" id="ARBA00022692"/>
    </source>
</evidence>
<dbReference type="AlphaFoldDB" id="W2C3J8"/>
<keyword evidence="7" id="KW-0653">Protein transport</keyword>
<dbReference type="EMBL" id="AYUF01000492">
    <property type="protein sequence ID" value="ETK01026.1"/>
    <property type="molecule type" value="Genomic_DNA"/>
</dbReference>
<keyword evidence="8 10" id="KW-1133">Transmembrane helix</keyword>
<dbReference type="FunFam" id="3.30.1150.10:FF:000002">
    <property type="entry name" value="Energy transducer TonB"/>
    <property type="match status" value="1"/>
</dbReference>
<dbReference type="PRINTS" id="PR01374">
    <property type="entry name" value="TONBPROTEIN"/>
</dbReference>
<keyword evidence="5" id="KW-0997">Cell inner membrane</keyword>
<keyword evidence="9 10" id="KW-0472">Membrane</keyword>
<dbReference type="GO" id="GO:0055085">
    <property type="term" value="P:transmembrane transport"/>
    <property type="evidence" value="ECO:0007669"/>
    <property type="project" value="InterPro"/>
</dbReference>
<sequence>MEVKKSPKADLEGSKGLGILMGLVVGLAVLFVGFEWGTQDQVVQKDEGISDVIAEEEMDITRQDETPPPPPPPDVPNVAEVLNVVEDNVQVANNDLISSEDNQKAAQVQVYTPPAVTHEEEEESPQHIFVVVEEMPEFPGGQAELMSYIAKSIKYPVVAQENGIQGRVTCTFVVNKDGSIVDAQVVRGIDPALDKEALRVINSMPKWKPGKQRGKPVRVKFTLPVTFRLQQ</sequence>
<comment type="similarity">
    <text evidence="2">Belongs to the TonB family.</text>
</comment>
<dbReference type="GO" id="GO:0031992">
    <property type="term" value="F:energy transducer activity"/>
    <property type="evidence" value="ECO:0007669"/>
    <property type="project" value="InterPro"/>
</dbReference>
<dbReference type="PANTHER" id="PTHR33446:SF2">
    <property type="entry name" value="PROTEIN TONB"/>
    <property type="match status" value="1"/>
</dbReference>
<name>W2C3J8_9BACT</name>
<accession>W2C3J8</accession>
<dbReference type="GO" id="GO:0015891">
    <property type="term" value="P:siderophore transport"/>
    <property type="evidence" value="ECO:0007669"/>
    <property type="project" value="InterPro"/>
</dbReference>
<evidence type="ECO:0000259" key="11">
    <source>
        <dbReference type="PROSITE" id="PS52015"/>
    </source>
</evidence>
<dbReference type="SUPFAM" id="SSF74653">
    <property type="entry name" value="TolA/TonB C-terminal domain"/>
    <property type="match status" value="1"/>
</dbReference>
<feature type="transmembrane region" description="Helical" evidence="10">
    <location>
        <begin position="16"/>
        <end position="36"/>
    </location>
</feature>
<proteinExistence type="inferred from homology"/>
<dbReference type="PANTHER" id="PTHR33446">
    <property type="entry name" value="PROTEIN TONB-RELATED"/>
    <property type="match status" value="1"/>
</dbReference>
<organism evidence="12 13">
    <name type="scientific">Tannerella sp. oral taxon BU063 isolate Cell 2</name>
    <dbReference type="NCBI Taxonomy" id="1411148"/>
    <lineage>
        <taxon>Bacteria</taxon>
        <taxon>Pseudomonadati</taxon>
        <taxon>Bacteroidota</taxon>
        <taxon>Bacteroidia</taxon>
        <taxon>Bacteroidales</taxon>
        <taxon>Tannerellaceae</taxon>
        <taxon>Tannerella</taxon>
    </lineage>
</organism>
<evidence type="ECO:0000256" key="7">
    <source>
        <dbReference type="ARBA" id="ARBA00022927"/>
    </source>
</evidence>
<dbReference type="Gene3D" id="3.30.1150.10">
    <property type="match status" value="1"/>
</dbReference>
<evidence type="ECO:0000256" key="5">
    <source>
        <dbReference type="ARBA" id="ARBA00022519"/>
    </source>
</evidence>
<dbReference type="GO" id="GO:0030288">
    <property type="term" value="C:outer membrane-bounded periplasmic space"/>
    <property type="evidence" value="ECO:0007669"/>
    <property type="project" value="InterPro"/>
</dbReference>
<keyword evidence="3" id="KW-0813">Transport</keyword>
<dbReference type="GO" id="GO:0098797">
    <property type="term" value="C:plasma membrane protein complex"/>
    <property type="evidence" value="ECO:0007669"/>
    <property type="project" value="TreeGrafter"/>
</dbReference>
<dbReference type="Proteomes" id="UP000018837">
    <property type="component" value="Unassembled WGS sequence"/>
</dbReference>
<comment type="caution">
    <text evidence="12">The sequence shown here is derived from an EMBL/GenBank/DDBJ whole genome shotgun (WGS) entry which is preliminary data.</text>
</comment>
<dbReference type="InterPro" id="IPR037682">
    <property type="entry name" value="TonB_C"/>
</dbReference>
<evidence type="ECO:0000256" key="10">
    <source>
        <dbReference type="SAM" id="Phobius"/>
    </source>
</evidence>
<evidence type="ECO:0000256" key="2">
    <source>
        <dbReference type="ARBA" id="ARBA00006555"/>
    </source>
</evidence>
<gene>
    <name evidence="12" type="ORF">N425_12035</name>
</gene>
<keyword evidence="4" id="KW-1003">Cell membrane</keyword>
<evidence type="ECO:0000256" key="1">
    <source>
        <dbReference type="ARBA" id="ARBA00004383"/>
    </source>
</evidence>
<evidence type="ECO:0000256" key="9">
    <source>
        <dbReference type="ARBA" id="ARBA00023136"/>
    </source>
</evidence>
<feature type="domain" description="TonB C-terminal" evidence="11">
    <location>
        <begin position="140"/>
        <end position="231"/>
    </location>
</feature>
<evidence type="ECO:0000256" key="4">
    <source>
        <dbReference type="ARBA" id="ARBA00022475"/>
    </source>
</evidence>
<evidence type="ECO:0000313" key="13">
    <source>
        <dbReference type="Proteomes" id="UP000018837"/>
    </source>
</evidence>
<keyword evidence="6 10" id="KW-0812">Transmembrane</keyword>
<dbReference type="InterPro" id="IPR003538">
    <property type="entry name" value="TonB"/>
</dbReference>
<dbReference type="Pfam" id="PF03544">
    <property type="entry name" value="TonB_C"/>
    <property type="match status" value="1"/>
</dbReference>